<sequence length="55" mass="6434">MVFGSILMLIFFASFYYAVYCYITNSPNLERSVIFTAVLFVVVLLPHPGDKWEFY</sequence>
<proteinExistence type="predicted"/>
<evidence type="ECO:0000313" key="2">
    <source>
        <dbReference type="EMBL" id="QHT07473.1"/>
    </source>
</evidence>
<organism evidence="2">
    <name type="scientific">viral metagenome</name>
    <dbReference type="NCBI Taxonomy" id="1070528"/>
    <lineage>
        <taxon>unclassified sequences</taxon>
        <taxon>metagenomes</taxon>
        <taxon>organismal metagenomes</taxon>
    </lineage>
</organism>
<feature type="transmembrane region" description="Helical" evidence="1">
    <location>
        <begin position="32"/>
        <end position="49"/>
    </location>
</feature>
<protein>
    <submittedName>
        <fullName evidence="2">Uncharacterized protein</fullName>
    </submittedName>
</protein>
<evidence type="ECO:0000256" key="1">
    <source>
        <dbReference type="SAM" id="Phobius"/>
    </source>
</evidence>
<name>A0A6C0CT86_9ZZZZ</name>
<accession>A0A6C0CT86</accession>
<dbReference type="AlphaFoldDB" id="A0A6C0CT86"/>
<dbReference type="EMBL" id="MN739481">
    <property type="protein sequence ID" value="QHT07473.1"/>
    <property type="molecule type" value="Genomic_DNA"/>
</dbReference>
<keyword evidence="1" id="KW-0472">Membrane</keyword>
<keyword evidence="1" id="KW-0812">Transmembrane</keyword>
<reference evidence="2" key="1">
    <citation type="journal article" date="2020" name="Nature">
        <title>Giant virus diversity and host interactions through global metagenomics.</title>
        <authorList>
            <person name="Schulz F."/>
            <person name="Roux S."/>
            <person name="Paez-Espino D."/>
            <person name="Jungbluth S."/>
            <person name="Walsh D.A."/>
            <person name="Denef V.J."/>
            <person name="McMahon K.D."/>
            <person name="Konstantinidis K.T."/>
            <person name="Eloe-Fadrosh E.A."/>
            <person name="Kyrpides N.C."/>
            <person name="Woyke T."/>
        </authorList>
    </citation>
    <scope>NUCLEOTIDE SEQUENCE</scope>
    <source>
        <strain evidence="2">GVMAG-M-3300021963-12</strain>
    </source>
</reference>
<feature type="transmembrane region" description="Helical" evidence="1">
    <location>
        <begin position="6"/>
        <end position="23"/>
    </location>
</feature>
<keyword evidence="1" id="KW-1133">Transmembrane helix</keyword>